<reference evidence="10" key="1">
    <citation type="submission" date="2022-10" db="EMBL/GenBank/DDBJ databases">
        <title>Tapping the CABI collections for fungal endophytes: first genome assemblies for Collariella, Neodidymelliopsis, Ascochyta clinopodiicola, Didymella pomorum, Didymosphaeria variabile, Neocosmospora piperis and Neocucurbitaria cava.</title>
        <authorList>
            <person name="Hill R."/>
        </authorList>
    </citation>
    <scope>NUCLEOTIDE SEQUENCE</scope>
    <source>
        <strain evidence="10">IMI 355082</strain>
    </source>
</reference>
<dbReference type="InterPro" id="IPR001128">
    <property type="entry name" value="Cyt_P450"/>
</dbReference>
<dbReference type="GO" id="GO:0016705">
    <property type="term" value="F:oxidoreductase activity, acting on paired donors, with incorporation or reduction of molecular oxygen"/>
    <property type="evidence" value="ECO:0007669"/>
    <property type="project" value="InterPro"/>
</dbReference>
<evidence type="ECO:0000256" key="4">
    <source>
        <dbReference type="ARBA" id="ARBA00022723"/>
    </source>
</evidence>
<evidence type="ECO:0000256" key="7">
    <source>
        <dbReference type="ARBA" id="ARBA00023033"/>
    </source>
</evidence>
<dbReference type="GO" id="GO:0004497">
    <property type="term" value="F:monooxygenase activity"/>
    <property type="evidence" value="ECO:0007669"/>
    <property type="project" value="UniProtKB-KW"/>
</dbReference>
<accession>A0A9W9CY57</accession>
<dbReference type="Pfam" id="PF00067">
    <property type="entry name" value="p450"/>
    <property type="match status" value="1"/>
</dbReference>
<dbReference type="InterPro" id="IPR050121">
    <property type="entry name" value="Cytochrome_P450_monoxygenase"/>
</dbReference>
<feature type="transmembrane region" description="Helical" evidence="9">
    <location>
        <begin position="73"/>
        <end position="90"/>
    </location>
</feature>
<dbReference type="InterPro" id="IPR002401">
    <property type="entry name" value="Cyt_P450_E_grp-I"/>
</dbReference>
<dbReference type="InterPro" id="IPR036396">
    <property type="entry name" value="Cyt_P450_sf"/>
</dbReference>
<keyword evidence="9" id="KW-0812">Transmembrane</keyword>
<comment type="cofactor">
    <cofactor evidence="1 8">
        <name>heme</name>
        <dbReference type="ChEBI" id="CHEBI:30413"/>
    </cofactor>
</comment>
<dbReference type="GO" id="GO:0005506">
    <property type="term" value="F:iron ion binding"/>
    <property type="evidence" value="ECO:0007669"/>
    <property type="project" value="InterPro"/>
</dbReference>
<proteinExistence type="inferred from homology"/>
<feature type="transmembrane region" description="Helical" evidence="9">
    <location>
        <begin position="6"/>
        <end position="25"/>
    </location>
</feature>
<gene>
    <name evidence="10" type="ORF">N0V93_002960</name>
</gene>
<evidence type="ECO:0008006" key="12">
    <source>
        <dbReference type="Google" id="ProtNLM"/>
    </source>
</evidence>
<evidence type="ECO:0000256" key="3">
    <source>
        <dbReference type="ARBA" id="ARBA00022617"/>
    </source>
</evidence>
<evidence type="ECO:0000256" key="5">
    <source>
        <dbReference type="ARBA" id="ARBA00023002"/>
    </source>
</evidence>
<dbReference type="PANTHER" id="PTHR24305">
    <property type="entry name" value="CYTOCHROME P450"/>
    <property type="match status" value="1"/>
</dbReference>
<dbReference type="SUPFAM" id="SSF48264">
    <property type="entry name" value="Cytochrome P450"/>
    <property type="match status" value="1"/>
</dbReference>
<dbReference type="AlphaFoldDB" id="A0A9W9CY57"/>
<protein>
    <recommendedName>
        <fullName evidence="12">Cytochrome P450</fullName>
    </recommendedName>
</protein>
<dbReference type="EMBL" id="JAPEVB010000002">
    <property type="protein sequence ID" value="KAJ4393745.1"/>
    <property type="molecule type" value="Genomic_DNA"/>
</dbReference>
<dbReference type="PRINTS" id="PR00463">
    <property type="entry name" value="EP450I"/>
</dbReference>
<evidence type="ECO:0000256" key="6">
    <source>
        <dbReference type="ARBA" id="ARBA00023004"/>
    </source>
</evidence>
<comment type="caution">
    <text evidence="10">The sequence shown here is derived from an EMBL/GenBank/DDBJ whole genome shotgun (WGS) entry which is preliminary data.</text>
</comment>
<sequence length="565" mass="63823">MVTDVQYLSAMAAAAGVASHLLFFIHGEYHIHATYVLGSCTLLVIGPYAYIFLGSSAATNVSLTPGQIGLLQAIYFAFLLGSIVAYRLLFHRTRHFPGPKLAALTKLYHAAQARDSKQYLWLDALQKQYGDYVRTGPNEITIFHPDAILPIHGPDSACTKSAWYDNLWPVIAVVTTRSRAEHDQRRQLWDYGYSIKALATYEPTILEHAKLVEKAISEHEDQPVNVTRWFEYFGFDVMGVIQYSQSFRMLERRSNHWVLDTFKKGTVVLGYFSAVPWLIHILRFAQWVGDGKGMKENNQWSVDSILQRVEKHDDLKKKQADKNISGVKHVDVIGWLIDEAHAKKGGIQADWNWLVGDFLTMVTGGTEPVIAALIFLFYHLVQEPQHAAAVRAEIATLSSYADTTQLNRLEHLTGCVYETFRLHPSIPSGGLRVTPREGLMIGDRFIPGNTTVLTPQYTLARREDCFEHADGFVPERWTTRPNMVRNKVAFMPWGVGPYMCAGKNLGLMEIRTLTVLLLDNFDISFAPKEDGTNLHENTLDCFATIPGELWLQFKRRAPDAKIPRA</sequence>
<dbReference type="Gene3D" id="1.10.630.10">
    <property type="entry name" value="Cytochrome P450"/>
    <property type="match status" value="1"/>
</dbReference>
<evidence type="ECO:0000313" key="10">
    <source>
        <dbReference type="EMBL" id="KAJ4393745.1"/>
    </source>
</evidence>
<evidence type="ECO:0000256" key="2">
    <source>
        <dbReference type="ARBA" id="ARBA00010617"/>
    </source>
</evidence>
<dbReference type="GO" id="GO:0020037">
    <property type="term" value="F:heme binding"/>
    <property type="evidence" value="ECO:0007669"/>
    <property type="project" value="InterPro"/>
</dbReference>
<feature type="transmembrane region" description="Helical" evidence="9">
    <location>
        <begin position="32"/>
        <end position="53"/>
    </location>
</feature>
<feature type="binding site" description="axial binding residue" evidence="8">
    <location>
        <position position="500"/>
    </location>
    <ligand>
        <name>heme</name>
        <dbReference type="ChEBI" id="CHEBI:30413"/>
    </ligand>
    <ligandPart>
        <name>Fe</name>
        <dbReference type="ChEBI" id="CHEBI:18248"/>
    </ligandPart>
</feature>
<keyword evidence="11" id="KW-1185">Reference proteome</keyword>
<organism evidence="10 11">
    <name type="scientific">Gnomoniopsis smithogilvyi</name>
    <dbReference type="NCBI Taxonomy" id="1191159"/>
    <lineage>
        <taxon>Eukaryota</taxon>
        <taxon>Fungi</taxon>
        <taxon>Dikarya</taxon>
        <taxon>Ascomycota</taxon>
        <taxon>Pezizomycotina</taxon>
        <taxon>Sordariomycetes</taxon>
        <taxon>Sordariomycetidae</taxon>
        <taxon>Diaporthales</taxon>
        <taxon>Gnomoniaceae</taxon>
        <taxon>Gnomoniopsis</taxon>
    </lineage>
</organism>
<dbReference type="CDD" id="cd11061">
    <property type="entry name" value="CYP67-like"/>
    <property type="match status" value="1"/>
</dbReference>
<dbReference type="PRINTS" id="PR00385">
    <property type="entry name" value="P450"/>
</dbReference>
<keyword evidence="6 8" id="KW-0408">Iron</keyword>
<keyword evidence="9" id="KW-1133">Transmembrane helix</keyword>
<evidence type="ECO:0000256" key="1">
    <source>
        <dbReference type="ARBA" id="ARBA00001971"/>
    </source>
</evidence>
<evidence type="ECO:0000256" key="9">
    <source>
        <dbReference type="SAM" id="Phobius"/>
    </source>
</evidence>
<name>A0A9W9CY57_9PEZI</name>
<keyword evidence="9" id="KW-0472">Membrane</keyword>
<comment type="similarity">
    <text evidence="2">Belongs to the cytochrome P450 family.</text>
</comment>
<keyword evidence="5" id="KW-0560">Oxidoreductase</keyword>
<evidence type="ECO:0000256" key="8">
    <source>
        <dbReference type="PIRSR" id="PIRSR602401-1"/>
    </source>
</evidence>
<dbReference type="Proteomes" id="UP001140453">
    <property type="component" value="Unassembled WGS sequence"/>
</dbReference>
<dbReference type="OrthoDB" id="6692864at2759"/>
<keyword evidence="7" id="KW-0503">Monooxygenase</keyword>
<evidence type="ECO:0000313" key="11">
    <source>
        <dbReference type="Proteomes" id="UP001140453"/>
    </source>
</evidence>
<keyword evidence="4 8" id="KW-0479">Metal-binding</keyword>
<dbReference type="PANTHER" id="PTHR24305:SF187">
    <property type="entry name" value="P450, PUTATIVE (EUROFUNG)-RELATED"/>
    <property type="match status" value="1"/>
</dbReference>
<keyword evidence="3 8" id="KW-0349">Heme</keyword>